<accession>A0A1B8GSB2</accession>
<evidence type="ECO:0008006" key="4">
    <source>
        <dbReference type="Google" id="ProtNLM"/>
    </source>
</evidence>
<name>A0A1B8GSB2_9PEZI</name>
<dbReference type="PANTHER" id="PTHR38886">
    <property type="entry name" value="SESA DOMAIN-CONTAINING PROTEIN"/>
    <property type="match status" value="1"/>
</dbReference>
<dbReference type="EMBL" id="KV460215">
    <property type="protein sequence ID" value="OBT98723.2"/>
    <property type="molecule type" value="Genomic_DNA"/>
</dbReference>
<dbReference type="Proteomes" id="UP000091956">
    <property type="component" value="Unassembled WGS sequence"/>
</dbReference>
<evidence type="ECO:0000256" key="1">
    <source>
        <dbReference type="SAM" id="MobiDB-lite"/>
    </source>
</evidence>
<dbReference type="AlphaFoldDB" id="A0A1B8GSB2"/>
<dbReference type="STRING" id="342668.A0A1B8GSB2"/>
<feature type="region of interest" description="Disordered" evidence="1">
    <location>
        <begin position="193"/>
        <end position="219"/>
    </location>
</feature>
<reference evidence="2 3" key="1">
    <citation type="submission" date="2016-03" db="EMBL/GenBank/DDBJ databases">
        <title>Comparative genomics of Pseudogymnoascus destructans, the fungus causing white-nose syndrome of bats.</title>
        <authorList>
            <person name="Palmer J.M."/>
            <person name="Drees K.P."/>
            <person name="Foster J.T."/>
            <person name="Lindner D.L."/>
        </authorList>
    </citation>
    <scope>NUCLEOTIDE SEQUENCE [LARGE SCALE GENOMIC DNA]</scope>
    <source>
        <strain evidence="2 3">UAMH 10579</strain>
    </source>
</reference>
<dbReference type="RefSeq" id="XP_059319880.1">
    <property type="nucleotide sequence ID" value="XM_059463528.1"/>
</dbReference>
<sequence>MSFGIGIGDIVLLSDLAHKLGTTLTSGRKGATAEFQEVQNQLFAIGKALKFASAIVENPKSPDGDQNVPPEDEILGRMIENCGVTLKHLDGVLEKYPELRADAVQVQVDEKTQQKWVKDLKDNIRKIKFTTEGTGLDKLRNSLGIHVTALNLAITARNCIQADKVKLQVEASHAKLEDMHEWFKSMKLSSEELKKPKKAANRPVPHNAAASSGLSRKKTNESVSSMSIYIEASELGDEDIRPSERHVSFRRQSEEKELTFSISLKTLNTASSYLICHTAAFNPEWMWKQDSKLFHCSCENYHELDYTLVPPSIFVRVTTGRPTWTIHVFSKSSNSVEQLLISDVLSTRLADFEQHRLHLALVQGLRSASTGEDPSMLMYTSVQDTGGSLSVLDAISGTSSFRGDVRNATIQSDRLSYSLEIIESVQLLHYVSMLFPGPDGDVTQDDSGLLSCRNAEVVIQTGISPDGAEGGDVYQLVIQFGQFTAVDGHGSKTNITLRGVNGKAFLTNNDRIDIQDADIDLTFTSSEAASSFLTSIESLQRHLFISYLQSQYLEEVVKFRKNIGNVMIREMQLLDALAMVVEDTTTGEQRMIISSKCGSKFVTVIVPPAATGSSPLVNGPRIGPDVSAFFINIDAEDTSIVKQSFGTISNIGLFVMGDMHTA</sequence>
<reference evidence="3" key="2">
    <citation type="journal article" date="2018" name="Nat. Commun.">
        <title>Extreme sensitivity to ultraviolet light in the fungal pathogen causing white-nose syndrome of bats.</title>
        <authorList>
            <person name="Palmer J.M."/>
            <person name="Drees K.P."/>
            <person name="Foster J.T."/>
            <person name="Lindner D.L."/>
        </authorList>
    </citation>
    <scope>NUCLEOTIDE SEQUENCE [LARGE SCALE GENOMIC DNA]</scope>
    <source>
        <strain evidence="3">UAMH 10579</strain>
    </source>
</reference>
<evidence type="ECO:0000313" key="3">
    <source>
        <dbReference type="Proteomes" id="UP000091956"/>
    </source>
</evidence>
<organism evidence="2 3">
    <name type="scientific">Pseudogymnoascus verrucosus</name>
    <dbReference type="NCBI Taxonomy" id="342668"/>
    <lineage>
        <taxon>Eukaryota</taxon>
        <taxon>Fungi</taxon>
        <taxon>Dikarya</taxon>
        <taxon>Ascomycota</taxon>
        <taxon>Pezizomycotina</taxon>
        <taxon>Leotiomycetes</taxon>
        <taxon>Thelebolales</taxon>
        <taxon>Thelebolaceae</taxon>
        <taxon>Pseudogymnoascus</taxon>
    </lineage>
</organism>
<evidence type="ECO:0000313" key="2">
    <source>
        <dbReference type="EMBL" id="OBT98723.2"/>
    </source>
</evidence>
<dbReference type="PANTHER" id="PTHR38886:SF1">
    <property type="entry name" value="NACHT-NTPASE AND P-LOOP NTPASES N-TERMINAL DOMAIN-CONTAINING PROTEIN"/>
    <property type="match status" value="1"/>
</dbReference>
<keyword evidence="3" id="KW-1185">Reference proteome</keyword>
<proteinExistence type="predicted"/>
<gene>
    <name evidence="2" type="ORF">VE01_03409</name>
</gene>
<dbReference type="GeneID" id="28836795"/>
<protein>
    <recommendedName>
        <fullName evidence="4">NACHT-NTPase and P-loop NTPases N-terminal domain-containing protein</fullName>
    </recommendedName>
</protein>